<sequence>MPPHTSPTSRPLSDDEKIDMLNFFEKGDHQHLRAVLIALTVDPKLGPAVLKTMKRDVLPYMETDVADLRMIQKKPKRSLRDAPWWDKAYSNPEYFINPDTWPLDMAAYAVPSPASSPRSVLREEFDEKFFKWSADPGDENPRPATPRATKKRKVRESTTHTQEAMATLTKPLKEPKAEPSSPSAYVLRKSLSPARIIKGPKTRAVTQKENEKVVPVETVARRVLERLSYVKDFETCFMDLGETSTEYPSRPENPVASVLSGRDHNIVPSPKRNPATPKMKAIIIKKEPSSLKAVPVAERKIPSPPSIPRSVVKS</sequence>
<dbReference type="EMBL" id="MU274923">
    <property type="protein sequence ID" value="KAI0086481.1"/>
    <property type="molecule type" value="Genomic_DNA"/>
</dbReference>
<dbReference type="Proteomes" id="UP001055072">
    <property type="component" value="Unassembled WGS sequence"/>
</dbReference>
<protein>
    <submittedName>
        <fullName evidence="1">Uncharacterized protein</fullName>
    </submittedName>
</protein>
<evidence type="ECO:0000313" key="2">
    <source>
        <dbReference type="Proteomes" id="UP001055072"/>
    </source>
</evidence>
<proteinExistence type="predicted"/>
<name>A0ACB8TWW5_9APHY</name>
<accession>A0ACB8TWW5</accession>
<keyword evidence="2" id="KW-1185">Reference proteome</keyword>
<comment type="caution">
    <text evidence="1">The sequence shown here is derived from an EMBL/GenBank/DDBJ whole genome shotgun (WGS) entry which is preliminary data.</text>
</comment>
<organism evidence="1 2">
    <name type="scientific">Irpex rosettiformis</name>
    <dbReference type="NCBI Taxonomy" id="378272"/>
    <lineage>
        <taxon>Eukaryota</taxon>
        <taxon>Fungi</taxon>
        <taxon>Dikarya</taxon>
        <taxon>Basidiomycota</taxon>
        <taxon>Agaricomycotina</taxon>
        <taxon>Agaricomycetes</taxon>
        <taxon>Polyporales</taxon>
        <taxon>Irpicaceae</taxon>
        <taxon>Irpex</taxon>
    </lineage>
</organism>
<reference evidence="1" key="1">
    <citation type="journal article" date="2021" name="Environ. Microbiol.">
        <title>Gene family expansions and transcriptome signatures uncover fungal adaptations to wood decay.</title>
        <authorList>
            <person name="Hage H."/>
            <person name="Miyauchi S."/>
            <person name="Viragh M."/>
            <person name="Drula E."/>
            <person name="Min B."/>
            <person name="Chaduli D."/>
            <person name="Navarro D."/>
            <person name="Favel A."/>
            <person name="Norest M."/>
            <person name="Lesage-Meessen L."/>
            <person name="Balint B."/>
            <person name="Merenyi Z."/>
            <person name="de Eugenio L."/>
            <person name="Morin E."/>
            <person name="Martinez A.T."/>
            <person name="Baldrian P."/>
            <person name="Stursova M."/>
            <person name="Martinez M.J."/>
            <person name="Novotny C."/>
            <person name="Magnuson J.K."/>
            <person name="Spatafora J.W."/>
            <person name="Maurice S."/>
            <person name="Pangilinan J."/>
            <person name="Andreopoulos W."/>
            <person name="LaButti K."/>
            <person name="Hundley H."/>
            <person name="Na H."/>
            <person name="Kuo A."/>
            <person name="Barry K."/>
            <person name="Lipzen A."/>
            <person name="Henrissat B."/>
            <person name="Riley R."/>
            <person name="Ahrendt S."/>
            <person name="Nagy L.G."/>
            <person name="Grigoriev I.V."/>
            <person name="Martin F."/>
            <person name="Rosso M.N."/>
        </authorList>
    </citation>
    <scope>NUCLEOTIDE SEQUENCE</scope>
    <source>
        <strain evidence="1">CBS 384.51</strain>
    </source>
</reference>
<evidence type="ECO:0000313" key="1">
    <source>
        <dbReference type="EMBL" id="KAI0086481.1"/>
    </source>
</evidence>
<gene>
    <name evidence="1" type="ORF">BDY19DRAFT_995776</name>
</gene>